<dbReference type="Proteomes" id="UP001529510">
    <property type="component" value="Unassembled WGS sequence"/>
</dbReference>
<accession>A0ABD0Q5P7</accession>
<organism evidence="1 2">
    <name type="scientific">Cirrhinus mrigala</name>
    <name type="common">Mrigala</name>
    <dbReference type="NCBI Taxonomy" id="683832"/>
    <lineage>
        <taxon>Eukaryota</taxon>
        <taxon>Metazoa</taxon>
        <taxon>Chordata</taxon>
        <taxon>Craniata</taxon>
        <taxon>Vertebrata</taxon>
        <taxon>Euteleostomi</taxon>
        <taxon>Actinopterygii</taxon>
        <taxon>Neopterygii</taxon>
        <taxon>Teleostei</taxon>
        <taxon>Ostariophysi</taxon>
        <taxon>Cypriniformes</taxon>
        <taxon>Cyprinidae</taxon>
        <taxon>Labeoninae</taxon>
        <taxon>Labeonini</taxon>
        <taxon>Cirrhinus</taxon>
    </lineage>
</organism>
<name>A0ABD0Q5P7_CIRMR</name>
<feature type="non-terminal residue" evidence="1">
    <location>
        <position position="91"/>
    </location>
</feature>
<sequence>MDCALLSVGSPFTVGVTEEERDNAVMAAVKFGPPQALGHSSLPIVTPVCKTACEMAATPEHAHVMVPKTKLRHVTAAIPESCNVTAVFPES</sequence>
<dbReference type="AlphaFoldDB" id="A0ABD0Q5P7"/>
<gene>
    <name evidence="1" type="ORF">M9458_023507</name>
</gene>
<keyword evidence="2" id="KW-1185">Reference proteome</keyword>
<evidence type="ECO:0000313" key="2">
    <source>
        <dbReference type="Proteomes" id="UP001529510"/>
    </source>
</evidence>
<reference evidence="1 2" key="1">
    <citation type="submission" date="2024-05" db="EMBL/GenBank/DDBJ databases">
        <title>Genome sequencing and assembly of Indian major carp, Cirrhinus mrigala (Hamilton, 1822).</title>
        <authorList>
            <person name="Mohindra V."/>
            <person name="Chowdhury L.M."/>
            <person name="Lal K."/>
            <person name="Jena J.K."/>
        </authorList>
    </citation>
    <scope>NUCLEOTIDE SEQUENCE [LARGE SCALE GENOMIC DNA]</scope>
    <source>
        <strain evidence="1">CM1030</strain>
        <tissue evidence="1">Blood</tissue>
    </source>
</reference>
<proteinExistence type="predicted"/>
<dbReference type="EMBL" id="JAMKFB020000011">
    <property type="protein sequence ID" value="KAL0181101.1"/>
    <property type="molecule type" value="Genomic_DNA"/>
</dbReference>
<comment type="caution">
    <text evidence="1">The sequence shown here is derived from an EMBL/GenBank/DDBJ whole genome shotgun (WGS) entry which is preliminary data.</text>
</comment>
<protein>
    <submittedName>
        <fullName evidence="1">Uncharacterized protein</fullName>
    </submittedName>
</protein>
<evidence type="ECO:0000313" key="1">
    <source>
        <dbReference type="EMBL" id="KAL0181101.1"/>
    </source>
</evidence>